<dbReference type="EMBL" id="KV425914">
    <property type="protein sequence ID" value="KZV98877.1"/>
    <property type="molecule type" value="Genomic_DNA"/>
</dbReference>
<dbReference type="InParanoid" id="A0A165M7Q7"/>
<reference evidence="2 3" key="1">
    <citation type="journal article" date="2016" name="Mol. Biol. Evol.">
        <title>Comparative Genomics of Early-Diverging Mushroom-Forming Fungi Provides Insights into the Origins of Lignocellulose Decay Capabilities.</title>
        <authorList>
            <person name="Nagy L.G."/>
            <person name="Riley R."/>
            <person name="Tritt A."/>
            <person name="Adam C."/>
            <person name="Daum C."/>
            <person name="Floudas D."/>
            <person name="Sun H."/>
            <person name="Yadav J.S."/>
            <person name="Pangilinan J."/>
            <person name="Larsson K.H."/>
            <person name="Matsuura K."/>
            <person name="Barry K."/>
            <person name="Labutti K."/>
            <person name="Kuo R."/>
            <person name="Ohm R.A."/>
            <person name="Bhattacharya S.S."/>
            <person name="Shirouzu T."/>
            <person name="Yoshinaga Y."/>
            <person name="Martin F.M."/>
            <person name="Grigoriev I.V."/>
            <person name="Hibbett D.S."/>
        </authorList>
    </citation>
    <scope>NUCLEOTIDE SEQUENCE [LARGE SCALE GENOMIC DNA]</scope>
    <source>
        <strain evidence="2 3">HHB12029</strain>
    </source>
</reference>
<evidence type="ECO:0000313" key="2">
    <source>
        <dbReference type="EMBL" id="KZV98877.1"/>
    </source>
</evidence>
<dbReference type="AlphaFoldDB" id="A0A165M7Q7"/>
<dbReference type="Proteomes" id="UP000077266">
    <property type="component" value="Unassembled WGS sequence"/>
</dbReference>
<keyword evidence="3" id="KW-1185">Reference proteome</keyword>
<evidence type="ECO:0000256" key="1">
    <source>
        <dbReference type="SAM" id="MobiDB-lite"/>
    </source>
</evidence>
<feature type="region of interest" description="Disordered" evidence="1">
    <location>
        <begin position="117"/>
        <end position="137"/>
    </location>
</feature>
<protein>
    <submittedName>
        <fullName evidence="2">Uncharacterized protein</fullName>
    </submittedName>
</protein>
<name>A0A165M7Q7_EXIGL</name>
<gene>
    <name evidence="2" type="ORF">EXIGLDRAFT_274764</name>
</gene>
<organism evidence="2 3">
    <name type="scientific">Exidia glandulosa HHB12029</name>
    <dbReference type="NCBI Taxonomy" id="1314781"/>
    <lineage>
        <taxon>Eukaryota</taxon>
        <taxon>Fungi</taxon>
        <taxon>Dikarya</taxon>
        <taxon>Basidiomycota</taxon>
        <taxon>Agaricomycotina</taxon>
        <taxon>Agaricomycetes</taxon>
        <taxon>Auriculariales</taxon>
        <taxon>Exidiaceae</taxon>
        <taxon>Exidia</taxon>
    </lineage>
</organism>
<sequence>MHGIREVALHLPIMLSTMHTVRGIRLQGTSQLRQAGVIHGMRHESQAGVPKLGVMIPKRFEQWELHRRAVQGVQRERDDGQTCGTTFWAAGIREQFSLEERLRQAVHWHVFRSVQRSREGNSRPRVRRGGLLQVKAR</sequence>
<proteinExistence type="predicted"/>
<accession>A0A165M7Q7</accession>
<evidence type="ECO:0000313" key="3">
    <source>
        <dbReference type="Proteomes" id="UP000077266"/>
    </source>
</evidence>